<dbReference type="InterPro" id="IPR003744">
    <property type="entry name" value="YhhQ"/>
</dbReference>
<feature type="transmembrane region" description="Helical" evidence="1">
    <location>
        <begin position="107"/>
        <end position="126"/>
    </location>
</feature>
<evidence type="ECO:0000313" key="2">
    <source>
        <dbReference type="EMBL" id="AEQ52922.1"/>
    </source>
</evidence>
<dbReference type="Proteomes" id="UP000008850">
    <property type="component" value="Chromosome"/>
</dbReference>
<accession>G4REY9</accession>
<dbReference type="KEGG" id="phl:KKY_2927"/>
<dbReference type="HAMAP" id="MF_02088">
    <property type="entry name" value="Q_prec_transport"/>
    <property type="match status" value="1"/>
</dbReference>
<reference evidence="2 3" key="1">
    <citation type="journal article" date="2012" name="J. Bacteriol.">
        <title>Complete genome sequence of Pelagibacterium halotolerans B2T.</title>
        <authorList>
            <person name="Huo Y.Y."/>
            <person name="Cheng H."/>
            <person name="Han X.F."/>
            <person name="Jiang X.W."/>
            <person name="Sun C."/>
            <person name="Zhang X.Q."/>
            <person name="Zhu X.F."/>
            <person name="Liu Y.F."/>
            <person name="Li P.F."/>
            <person name="Ni P.X."/>
            <person name="Wu M."/>
        </authorList>
    </citation>
    <scope>NUCLEOTIDE SEQUENCE [LARGE SCALE GENOMIC DNA]</scope>
    <source>
        <strain evidence="3">DSM 22347 / JCM 15775 / CGMCC 1.7692 / B2</strain>
    </source>
</reference>
<evidence type="ECO:0000256" key="1">
    <source>
        <dbReference type="HAMAP-Rule" id="MF_02088"/>
    </source>
</evidence>
<comment type="subcellular location">
    <subcellularLocation>
        <location evidence="1">Cell inner membrane</location>
        <topology evidence="1">Multi-pass membrane protein</topology>
    </subcellularLocation>
</comment>
<keyword evidence="1" id="KW-0813">Transport</keyword>
<dbReference type="STRING" id="1082931.KKY_2927"/>
<dbReference type="GO" id="GO:0005886">
    <property type="term" value="C:plasma membrane"/>
    <property type="evidence" value="ECO:0007669"/>
    <property type="project" value="UniProtKB-SubCell"/>
</dbReference>
<organism evidence="2 3">
    <name type="scientific">Pelagibacterium halotolerans (strain DSM 22347 / JCM 15775 / CGMCC 1.7692 / B2)</name>
    <dbReference type="NCBI Taxonomy" id="1082931"/>
    <lineage>
        <taxon>Bacteria</taxon>
        <taxon>Pseudomonadati</taxon>
        <taxon>Pseudomonadota</taxon>
        <taxon>Alphaproteobacteria</taxon>
        <taxon>Hyphomicrobiales</taxon>
        <taxon>Devosiaceae</taxon>
        <taxon>Pelagibacterium</taxon>
    </lineage>
</organism>
<feature type="transmembrane region" description="Helical" evidence="1">
    <location>
        <begin position="23"/>
        <end position="41"/>
    </location>
</feature>
<dbReference type="eggNOG" id="COG1738">
    <property type="taxonomic scope" value="Bacteria"/>
</dbReference>
<feature type="transmembrane region" description="Helical" evidence="1">
    <location>
        <begin position="191"/>
        <end position="214"/>
    </location>
</feature>
<dbReference type="HOGENOM" id="CLU_090905_1_0_5"/>
<keyword evidence="1" id="KW-0997">Cell inner membrane</keyword>
<evidence type="ECO:0000313" key="3">
    <source>
        <dbReference type="Proteomes" id="UP000008850"/>
    </source>
</evidence>
<sequence>MWINPAVILPLVEKDSDAMGVRFFWAVLAMAVVVTASNYLVQFPVEASLGAINLADILTWGAFTYPVAFMVNDLTNRHFGPAAARVVVLVGFAIAVVWSIFLASPRIAIASGSAFLIAQFLDVSIFDKLRAGKWWHAPLISSVLGAVIDTILFFGIAFATAFAFLDTGLGLEDGSLPFPTPLLSVGPDVPLWVSLAVGDFLVKIIVTLVLLVPYKALRRAIPDRTVSVA</sequence>
<feature type="transmembrane region" description="Helical" evidence="1">
    <location>
        <begin position="47"/>
        <end position="70"/>
    </location>
</feature>
<dbReference type="AlphaFoldDB" id="G4REY9"/>
<keyword evidence="1" id="KW-1133">Transmembrane helix</keyword>
<keyword evidence="1" id="KW-1003">Cell membrane</keyword>
<keyword evidence="1" id="KW-0472">Membrane</keyword>
<keyword evidence="3" id="KW-1185">Reference proteome</keyword>
<protein>
    <recommendedName>
        <fullName evidence="1">Probable queuosine precursor transporter</fullName>
        <shortName evidence="1">Q precursor transporter</shortName>
    </recommendedName>
</protein>
<dbReference type="EMBL" id="CP003075">
    <property type="protein sequence ID" value="AEQ52922.1"/>
    <property type="molecule type" value="Genomic_DNA"/>
</dbReference>
<name>G4REY9_PELHB</name>
<feature type="transmembrane region" description="Helical" evidence="1">
    <location>
        <begin position="138"/>
        <end position="165"/>
    </location>
</feature>
<feature type="transmembrane region" description="Helical" evidence="1">
    <location>
        <begin position="82"/>
        <end position="101"/>
    </location>
</feature>
<dbReference type="PANTHER" id="PTHR34300:SF1">
    <property type="entry name" value="QUEUOSINE PRECURSOR TRANSPORTER"/>
    <property type="match status" value="1"/>
</dbReference>
<comment type="similarity">
    <text evidence="1">Belongs to the vitamin uptake transporter (VUT/ECF) (TC 2.A.88) family. Q precursor transporter subfamily.</text>
</comment>
<dbReference type="Pfam" id="PF02592">
    <property type="entry name" value="Vut_1"/>
    <property type="match status" value="1"/>
</dbReference>
<comment type="function">
    <text evidence="1">Involved in the import of queuosine (Q) precursors, required for Q precursor salvage.</text>
</comment>
<proteinExistence type="inferred from homology"/>
<dbReference type="PATRIC" id="fig|1082931.4.peg.2885"/>
<keyword evidence="1" id="KW-0812">Transmembrane</keyword>
<dbReference type="PANTHER" id="PTHR34300">
    <property type="entry name" value="QUEUOSINE PRECURSOR TRANSPORTER-RELATED"/>
    <property type="match status" value="1"/>
</dbReference>
<gene>
    <name evidence="2" type="ordered locus">KKY_2927</name>
</gene>
<dbReference type="GO" id="GO:0022857">
    <property type="term" value="F:transmembrane transporter activity"/>
    <property type="evidence" value="ECO:0007669"/>
    <property type="project" value="UniProtKB-UniRule"/>
</dbReference>